<evidence type="ECO:0000313" key="3">
    <source>
        <dbReference type="Proteomes" id="UP000187455"/>
    </source>
</evidence>
<dbReference type="EMBL" id="LSSL01003069">
    <property type="protein sequence ID" value="OLY80846.1"/>
    <property type="molecule type" value="Genomic_DNA"/>
</dbReference>
<dbReference type="OrthoDB" id="4199794at2759"/>
<feature type="region of interest" description="Disordered" evidence="1">
    <location>
        <begin position="83"/>
        <end position="109"/>
    </location>
</feature>
<gene>
    <name evidence="2" type="ORF">AYI68_g5051</name>
</gene>
<accession>A0A1R0GVA6</accession>
<dbReference type="InterPro" id="IPR050238">
    <property type="entry name" value="DNA_Rep/Repair_Clamp_Loader"/>
</dbReference>
<reference evidence="2 3" key="1">
    <citation type="journal article" date="2016" name="Mol. Biol. Evol.">
        <title>Genome-Wide Survey of Gut Fungi (Harpellales) Reveals the First Horizontally Transferred Ubiquitin Gene from a Mosquito Host.</title>
        <authorList>
            <person name="Wang Y."/>
            <person name="White M.M."/>
            <person name="Kvist S."/>
            <person name="Moncalvo J.M."/>
        </authorList>
    </citation>
    <scope>NUCLEOTIDE SEQUENCE [LARGE SCALE GENOMIC DNA]</scope>
    <source>
        <strain evidence="2 3">ALG-7-W6</strain>
    </source>
</reference>
<dbReference type="GO" id="GO:0005634">
    <property type="term" value="C:nucleus"/>
    <property type="evidence" value="ECO:0007669"/>
    <property type="project" value="TreeGrafter"/>
</dbReference>
<proteinExistence type="predicted"/>
<feature type="non-terminal residue" evidence="2">
    <location>
        <position position="109"/>
    </location>
</feature>
<organism evidence="2 3">
    <name type="scientific">Smittium mucronatum</name>
    <dbReference type="NCBI Taxonomy" id="133383"/>
    <lineage>
        <taxon>Eukaryota</taxon>
        <taxon>Fungi</taxon>
        <taxon>Fungi incertae sedis</taxon>
        <taxon>Zoopagomycota</taxon>
        <taxon>Kickxellomycotina</taxon>
        <taxon>Harpellomycetes</taxon>
        <taxon>Harpellales</taxon>
        <taxon>Legeriomycetaceae</taxon>
        <taxon>Smittium</taxon>
    </lineage>
</organism>
<dbReference type="GO" id="GO:0003689">
    <property type="term" value="F:DNA clamp loader activity"/>
    <property type="evidence" value="ECO:0007669"/>
    <property type="project" value="TreeGrafter"/>
</dbReference>
<dbReference type="SUPFAM" id="SSF52540">
    <property type="entry name" value="P-loop containing nucleoside triphosphate hydrolases"/>
    <property type="match status" value="1"/>
</dbReference>
<sequence>MSQIVDAYKLPWVEKYRPTRISEIVGNEETLARLHAISSSGNMPNLILSGAPGIGKTTSIGCLANELLLAAAGPNDSIAEIRGRQYDDGGAAGPTPNYGDIQQLDTVRT</sequence>
<dbReference type="Gene3D" id="3.40.50.300">
    <property type="entry name" value="P-loop containing nucleotide triphosphate hydrolases"/>
    <property type="match status" value="1"/>
</dbReference>
<protein>
    <submittedName>
        <fullName evidence="2">Replication factor C subunit 4</fullName>
    </submittedName>
</protein>
<dbReference type="PANTHER" id="PTHR11669:SF5">
    <property type="entry name" value="REPLICATION FACTOR C SUBUNIT 2"/>
    <property type="match status" value="1"/>
</dbReference>
<evidence type="ECO:0000313" key="2">
    <source>
        <dbReference type="EMBL" id="OLY80846.1"/>
    </source>
</evidence>
<dbReference type="AlphaFoldDB" id="A0A1R0GVA6"/>
<evidence type="ECO:0000256" key="1">
    <source>
        <dbReference type="SAM" id="MobiDB-lite"/>
    </source>
</evidence>
<dbReference type="STRING" id="133383.A0A1R0GVA6"/>
<dbReference type="PANTHER" id="PTHR11669">
    <property type="entry name" value="REPLICATION FACTOR C / DNA POLYMERASE III GAMMA-TAU SUBUNIT"/>
    <property type="match status" value="1"/>
</dbReference>
<name>A0A1R0GVA6_9FUNG</name>
<dbReference type="GO" id="GO:0006281">
    <property type="term" value="P:DNA repair"/>
    <property type="evidence" value="ECO:0007669"/>
    <property type="project" value="TreeGrafter"/>
</dbReference>
<dbReference type="GO" id="GO:0006261">
    <property type="term" value="P:DNA-templated DNA replication"/>
    <property type="evidence" value="ECO:0007669"/>
    <property type="project" value="TreeGrafter"/>
</dbReference>
<dbReference type="Proteomes" id="UP000187455">
    <property type="component" value="Unassembled WGS sequence"/>
</dbReference>
<comment type="caution">
    <text evidence="2">The sequence shown here is derived from an EMBL/GenBank/DDBJ whole genome shotgun (WGS) entry which is preliminary data.</text>
</comment>
<keyword evidence="3" id="KW-1185">Reference proteome</keyword>
<dbReference type="InterPro" id="IPR027417">
    <property type="entry name" value="P-loop_NTPase"/>
</dbReference>
<dbReference type="GO" id="GO:0005663">
    <property type="term" value="C:DNA replication factor C complex"/>
    <property type="evidence" value="ECO:0007669"/>
    <property type="project" value="TreeGrafter"/>
</dbReference>